<dbReference type="InterPro" id="IPR052178">
    <property type="entry name" value="Sec_Metab_Biosynth_SDR"/>
</dbReference>
<name>A0A6A5XMI2_9PLEO</name>
<keyword evidence="5" id="KW-1185">Reference proteome</keyword>
<evidence type="ECO:0000256" key="3">
    <source>
        <dbReference type="ARBA" id="ARBA00023002"/>
    </source>
</evidence>
<dbReference type="InterPro" id="IPR036291">
    <property type="entry name" value="NAD(P)-bd_dom_sf"/>
</dbReference>
<evidence type="ECO:0000313" key="4">
    <source>
        <dbReference type="EMBL" id="KAF2014021.1"/>
    </source>
</evidence>
<dbReference type="GO" id="GO:0016491">
    <property type="term" value="F:oxidoreductase activity"/>
    <property type="evidence" value="ECO:0007669"/>
    <property type="project" value="UniProtKB-KW"/>
</dbReference>
<keyword evidence="2" id="KW-0521">NADP</keyword>
<gene>
    <name evidence="4" type="ORF">BU24DRAFT_411707</name>
</gene>
<dbReference type="InterPro" id="IPR002347">
    <property type="entry name" value="SDR_fam"/>
</dbReference>
<evidence type="ECO:0000256" key="2">
    <source>
        <dbReference type="ARBA" id="ARBA00022857"/>
    </source>
</evidence>
<dbReference type="PANTHER" id="PTHR43618:SF8">
    <property type="entry name" value="7ALPHA-HYDROXYSTEROID DEHYDROGENASE"/>
    <property type="match status" value="1"/>
</dbReference>
<dbReference type="Pfam" id="PF00106">
    <property type="entry name" value="adh_short"/>
    <property type="match status" value="1"/>
</dbReference>
<dbReference type="PANTHER" id="PTHR43618">
    <property type="entry name" value="7-ALPHA-HYDROXYSTEROID DEHYDROGENASE"/>
    <property type="match status" value="1"/>
</dbReference>
<dbReference type="Gene3D" id="3.40.50.720">
    <property type="entry name" value="NAD(P)-binding Rossmann-like Domain"/>
    <property type="match status" value="1"/>
</dbReference>
<dbReference type="OrthoDB" id="1933717at2759"/>
<dbReference type="AlphaFoldDB" id="A0A6A5XMI2"/>
<dbReference type="RefSeq" id="XP_033382360.1">
    <property type="nucleotide sequence ID" value="XM_033526062.1"/>
</dbReference>
<proteinExistence type="inferred from homology"/>
<organism evidence="4 5">
    <name type="scientific">Aaosphaeria arxii CBS 175.79</name>
    <dbReference type="NCBI Taxonomy" id="1450172"/>
    <lineage>
        <taxon>Eukaryota</taxon>
        <taxon>Fungi</taxon>
        <taxon>Dikarya</taxon>
        <taxon>Ascomycota</taxon>
        <taxon>Pezizomycotina</taxon>
        <taxon>Dothideomycetes</taxon>
        <taxon>Pleosporomycetidae</taxon>
        <taxon>Pleosporales</taxon>
        <taxon>Pleosporales incertae sedis</taxon>
        <taxon>Aaosphaeria</taxon>
    </lineage>
</organism>
<reference evidence="4" key="1">
    <citation type="journal article" date="2020" name="Stud. Mycol.">
        <title>101 Dothideomycetes genomes: a test case for predicting lifestyles and emergence of pathogens.</title>
        <authorList>
            <person name="Haridas S."/>
            <person name="Albert R."/>
            <person name="Binder M."/>
            <person name="Bloem J."/>
            <person name="Labutti K."/>
            <person name="Salamov A."/>
            <person name="Andreopoulos B."/>
            <person name="Baker S."/>
            <person name="Barry K."/>
            <person name="Bills G."/>
            <person name="Bluhm B."/>
            <person name="Cannon C."/>
            <person name="Castanera R."/>
            <person name="Culley D."/>
            <person name="Daum C."/>
            <person name="Ezra D."/>
            <person name="Gonzalez J."/>
            <person name="Henrissat B."/>
            <person name="Kuo A."/>
            <person name="Liang C."/>
            <person name="Lipzen A."/>
            <person name="Lutzoni F."/>
            <person name="Magnuson J."/>
            <person name="Mondo S."/>
            <person name="Nolan M."/>
            <person name="Ohm R."/>
            <person name="Pangilinan J."/>
            <person name="Park H.-J."/>
            <person name="Ramirez L."/>
            <person name="Alfaro M."/>
            <person name="Sun H."/>
            <person name="Tritt A."/>
            <person name="Yoshinaga Y."/>
            <person name="Zwiers L.-H."/>
            <person name="Turgeon B."/>
            <person name="Goodwin S."/>
            <person name="Spatafora J."/>
            <person name="Crous P."/>
            <person name="Grigoriev I."/>
        </authorList>
    </citation>
    <scope>NUCLEOTIDE SEQUENCE</scope>
    <source>
        <strain evidence="4">CBS 175.79</strain>
    </source>
</reference>
<sequence>MDMNAPPAYMGMSFTPTIHSSVPPNLDPSKVTLPAGFVAAITGAGKGLGYQMALSFARAGATGISISSRTGPDLDGLETAIHAIDPKVKVLKTICDTTSSTDVARLASDIASTFDKRLDVLIANAGIISKHLSPSTTPTSTTRPISSNLPIGILEDTDWQRVLTTNLHGTWLTIQHLLPLLISPASRAASAPATIIVSSSLAAHSPSSLLCPVAYNISKFAVTRLVEHIASDHARDGIQAFALHPGAVLTPQTVGHAAEGGVWEDLLGDDEALAGAFCVWLSRERREWLSGRLRVGWTPDSLSAWSIDRDCICWLCLNLKVCEKIFVAGTEQRDGLNELKACSSDRQTDSGQTFVSKRH</sequence>
<dbReference type="CDD" id="cd05233">
    <property type="entry name" value="SDR_c"/>
    <property type="match status" value="1"/>
</dbReference>
<accession>A0A6A5XMI2</accession>
<dbReference type="GeneID" id="54283459"/>
<evidence type="ECO:0000313" key="5">
    <source>
        <dbReference type="Proteomes" id="UP000799778"/>
    </source>
</evidence>
<dbReference type="Proteomes" id="UP000799778">
    <property type="component" value="Unassembled WGS sequence"/>
</dbReference>
<keyword evidence="3" id="KW-0560">Oxidoreductase</keyword>
<comment type="similarity">
    <text evidence="1">Belongs to the short-chain dehydrogenases/reductases (SDR) family.</text>
</comment>
<dbReference type="PRINTS" id="PR00081">
    <property type="entry name" value="GDHRDH"/>
</dbReference>
<dbReference type="SUPFAM" id="SSF51735">
    <property type="entry name" value="NAD(P)-binding Rossmann-fold domains"/>
    <property type="match status" value="1"/>
</dbReference>
<evidence type="ECO:0000256" key="1">
    <source>
        <dbReference type="ARBA" id="ARBA00006484"/>
    </source>
</evidence>
<protein>
    <submittedName>
        <fullName evidence="4">NAD(P)-binding protein</fullName>
    </submittedName>
</protein>
<dbReference type="EMBL" id="ML978071">
    <property type="protein sequence ID" value="KAF2014021.1"/>
    <property type="molecule type" value="Genomic_DNA"/>
</dbReference>